<dbReference type="OrthoDB" id="10645705at2759"/>
<evidence type="ECO:0000313" key="2">
    <source>
        <dbReference type="Proteomes" id="UP000601435"/>
    </source>
</evidence>
<dbReference type="EMBL" id="CAJNJA010013938">
    <property type="protein sequence ID" value="CAE7332549.1"/>
    <property type="molecule type" value="Genomic_DNA"/>
</dbReference>
<evidence type="ECO:0000313" key="1">
    <source>
        <dbReference type="EMBL" id="CAE7332549.1"/>
    </source>
</evidence>
<gene>
    <name evidence="1" type="ORF">SNEC2469_LOCUS8456</name>
</gene>
<sequence length="128" mass="14665">MDAFAKQGLALHVLPRLLDNQVRQLQDEENSGLRSGIRKPCKDHANCIARLPSWLQCESSSTGRRLVLDCNTISEGDLLLSEDFAQGFLVAFDMLACYSTWQRSGRLQIHTATVLREFLQPRWWMEDK</sequence>
<organism evidence="1 2">
    <name type="scientific">Symbiodinium necroappetens</name>
    <dbReference type="NCBI Taxonomy" id="1628268"/>
    <lineage>
        <taxon>Eukaryota</taxon>
        <taxon>Sar</taxon>
        <taxon>Alveolata</taxon>
        <taxon>Dinophyceae</taxon>
        <taxon>Suessiales</taxon>
        <taxon>Symbiodiniaceae</taxon>
        <taxon>Symbiodinium</taxon>
    </lineage>
</organism>
<reference evidence="1" key="1">
    <citation type="submission" date="2021-02" db="EMBL/GenBank/DDBJ databases">
        <authorList>
            <person name="Dougan E. K."/>
            <person name="Rhodes N."/>
            <person name="Thang M."/>
            <person name="Chan C."/>
        </authorList>
    </citation>
    <scope>NUCLEOTIDE SEQUENCE</scope>
</reference>
<name>A0A812P1S9_9DINO</name>
<accession>A0A812P1S9</accession>
<dbReference type="AlphaFoldDB" id="A0A812P1S9"/>
<dbReference type="Proteomes" id="UP000601435">
    <property type="component" value="Unassembled WGS sequence"/>
</dbReference>
<comment type="caution">
    <text evidence="1">The sequence shown here is derived from an EMBL/GenBank/DDBJ whole genome shotgun (WGS) entry which is preliminary data.</text>
</comment>
<protein>
    <submittedName>
        <fullName evidence="1">Uncharacterized protein</fullName>
    </submittedName>
</protein>
<proteinExistence type="predicted"/>
<feature type="non-terminal residue" evidence="1">
    <location>
        <position position="128"/>
    </location>
</feature>
<keyword evidence="2" id="KW-1185">Reference proteome</keyword>